<dbReference type="EMBL" id="FPBO01000018">
    <property type="protein sequence ID" value="SFU99469.1"/>
    <property type="molecule type" value="Genomic_DNA"/>
</dbReference>
<gene>
    <name evidence="1" type="ORF">SAMN05216552_1018114</name>
</gene>
<dbReference type="Proteomes" id="UP000199391">
    <property type="component" value="Unassembled WGS sequence"/>
</dbReference>
<dbReference type="STRING" id="1035707.SAMN05216552_1018114"/>
<organism evidence="1 2">
    <name type="scientific">Pseudoduganella namucuonensis</name>
    <dbReference type="NCBI Taxonomy" id="1035707"/>
    <lineage>
        <taxon>Bacteria</taxon>
        <taxon>Pseudomonadati</taxon>
        <taxon>Pseudomonadota</taxon>
        <taxon>Betaproteobacteria</taxon>
        <taxon>Burkholderiales</taxon>
        <taxon>Oxalobacteraceae</taxon>
        <taxon>Telluria group</taxon>
        <taxon>Pseudoduganella</taxon>
    </lineage>
</organism>
<dbReference type="AlphaFoldDB" id="A0A1I7KPX9"/>
<proteinExistence type="predicted"/>
<keyword evidence="2" id="KW-1185">Reference proteome</keyword>
<name>A0A1I7KPX9_9BURK</name>
<evidence type="ECO:0000313" key="2">
    <source>
        <dbReference type="Proteomes" id="UP000199391"/>
    </source>
</evidence>
<accession>A0A1I7KPX9</accession>
<evidence type="ECO:0000313" key="1">
    <source>
        <dbReference type="EMBL" id="SFU99469.1"/>
    </source>
</evidence>
<protein>
    <submittedName>
        <fullName evidence="1">Uncharacterized protein</fullName>
    </submittedName>
</protein>
<reference evidence="2" key="1">
    <citation type="submission" date="2016-10" db="EMBL/GenBank/DDBJ databases">
        <authorList>
            <person name="Varghese N."/>
            <person name="Submissions S."/>
        </authorList>
    </citation>
    <scope>NUCLEOTIDE SEQUENCE [LARGE SCALE GENOMIC DNA]</scope>
    <source>
        <strain evidence="2">CGMCC 1.11014</strain>
    </source>
</reference>
<sequence>MIATAYRLPFSGTHSPGAGPSGQPVAIHIQTAAPDRAGVVMRTMELFAQLAATGALGGAGAAPWETKFTPVPTPLNDDSDFRFDVHPCLLAEEAWLVLCHLLLAAHHSVPVRGVAVLHPGDPSPIPLAQSTLPESSYPRAYAPLPFALDDLEPEGGGYSLLISLAAPLSPANEALLNRSLAVWVEAILRGGYGLAPIDPADSYIEPDGAIDTYDTTIEWAVFKLRADPEAAIDGLLNLLCAFHVRAQAIVSVEIG</sequence>
<dbReference type="RefSeq" id="WP_093557167.1">
    <property type="nucleotide sequence ID" value="NZ_FPBO01000018.1"/>
</dbReference>
<dbReference type="OrthoDB" id="9839647at2"/>